<evidence type="ECO:0000256" key="1">
    <source>
        <dbReference type="ARBA" id="ARBA00004651"/>
    </source>
</evidence>
<sequence length="271" mass="30433">MIYINMFSFFISLILSYIGLPMINKMLINSNTLCENYKGEKIPMSLGLLFVFVQSITINLIRIGFNLTGNITDLYLYSYIFMGLVGLLDDLIGDKKVKGLKGHIKSFFKGTLTTGAIKAGIGFFISLYISILISKDIWEILVNTFVIALFTNLINLFDLRPGRAIKVFIIISLIFVFTNINKNYNYIIYSLYGLILPYMSLDFKAKAMMGDVGSNIIGLTLGIVCAVTYSFIGKLIILFLLIGIHILAEKISFSKVIDKNPILKYIDSIGR</sequence>
<dbReference type="PANTHER" id="PTHR22926">
    <property type="entry name" value="PHOSPHO-N-ACETYLMURAMOYL-PENTAPEPTIDE-TRANSFERASE"/>
    <property type="match status" value="1"/>
</dbReference>
<keyword evidence="9" id="KW-1185">Reference proteome</keyword>
<comment type="subcellular location">
    <subcellularLocation>
        <location evidence="1">Cell membrane</location>
        <topology evidence="1">Multi-pass membrane protein</topology>
    </subcellularLocation>
</comment>
<keyword evidence="5 7" id="KW-1133">Transmembrane helix</keyword>
<name>A0ABS6E3U2_9FIRM</name>
<organism evidence="8 9">
    <name type="scientific">Tissierella simiarum</name>
    <dbReference type="NCBI Taxonomy" id="2841534"/>
    <lineage>
        <taxon>Bacteria</taxon>
        <taxon>Bacillati</taxon>
        <taxon>Bacillota</taxon>
        <taxon>Tissierellia</taxon>
        <taxon>Tissierellales</taxon>
        <taxon>Tissierellaceae</taxon>
        <taxon>Tissierella</taxon>
    </lineage>
</organism>
<dbReference type="RefSeq" id="WP_216517810.1">
    <property type="nucleotide sequence ID" value="NZ_JAHLPM010000004.1"/>
</dbReference>
<dbReference type="Proteomes" id="UP000749471">
    <property type="component" value="Unassembled WGS sequence"/>
</dbReference>
<feature type="transmembrane region" description="Helical" evidence="7">
    <location>
        <begin position="112"/>
        <end position="131"/>
    </location>
</feature>
<keyword evidence="3" id="KW-0808">Transferase</keyword>
<feature type="transmembrane region" description="Helical" evidence="7">
    <location>
        <begin position="186"/>
        <end position="203"/>
    </location>
</feature>
<dbReference type="PANTHER" id="PTHR22926:SF3">
    <property type="entry name" value="UNDECAPRENYL-PHOSPHATE ALPHA-N-ACETYLGLUCOSAMINYL 1-PHOSPHATE TRANSFERASE"/>
    <property type="match status" value="1"/>
</dbReference>
<feature type="transmembrane region" description="Helical" evidence="7">
    <location>
        <begin position="137"/>
        <end position="157"/>
    </location>
</feature>
<evidence type="ECO:0000313" key="8">
    <source>
        <dbReference type="EMBL" id="MBU5437566.1"/>
    </source>
</evidence>
<feature type="transmembrane region" description="Helical" evidence="7">
    <location>
        <begin position="215"/>
        <end position="248"/>
    </location>
</feature>
<feature type="transmembrane region" description="Helical" evidence="7">
    <location>
        <begin position="6"/>
        <end position="23"/>
    </location>
</feature>
<dbReference type="InterPro" id="IPR000715">
    <property type="entry name" value="Glycosyl_transferase_4"/>
</dbReference>
<evidence type="ECO:0000256" key="6">
    <source>
        <dbReference type="ARBA" id="ARBA00023136"/>
    </source>
</evidence>
<keyword evidence="6 7" id="KW-0472">Membrane</keyword>
<feature type="transmembrane region" description="Helical" evidence="7">
    <location>
        <begin position="74"/>
        <end position="92"/>
    </location>
</feature>
<evidence type="ECO:0000313" key="9">
    <source>
        <dbReference type="Proteomes" id="UP000749471"/>
    </source>
</evidence>
<protein>
    <submittedName>
        <fullName evidence="8">Phospho-N-acetylmuramoyl-pentapeptide-transferase</fullName>
    </submittedName>
</protein>
<feature type="transmembrane region" description="Helical" evidence="7">
    <location>
        <begin position="164"/>
        <end position="180"/>
    </location>
</feature>
<evidence type="ECO:0000256" key="2">
    <source>
        <dbReference type="ARBA" id="ARBA00022475"/>
    </source>
</evidence>
<evidence type="ECO:0000256" key="3">
    <source>
        <dbReference type="ARBA" id="ARBA00022679"/>
    </source>
</evidence>
<evidence type="ECO:0000256" key="5">
    <source>
        <dbReference type="ARBA" id="ARBA00022989"/>
    </source>
</evidence>
<proteinExistence type="predicted"/>
<reference evidence="8 9" key="1">
    <citation type="submission" date="2021-06" db="EMBL/GenBank/DDBJ databases">
        <authorList>
            <person name="Sun Q."/>
            <person name="Li D."/>
        </authorList>
    </citation>
    <scope>NUCLEOTIDE SEQUENCE [LARGE SCALE GENOMIC DNA]</scope>
    <source>
        <strain evidence="8 9">MSJ-40</strain>
    </source>
</reference>
<gene>
    <name evidence="8" type="ORF">KQI42_06080</name>
</gene>
<dbReference type="EMBL" id="JAHLPM010000004">
    <property type="protein sequence ID" value="MBU5437566.1"/>
    <property type="molecule type" value="Genomic_DNA"/>
</dbReference>
<evidence type="ECO:0000256" key="7">
    <source>
        <dbReference type="SAM" id="Phobius"/>
    </source>
</evidence>
<accession>A0ABS6E3U2</accession>
<feature type="transmembrane region" description="Helical" evidence="7">
    <location>
        <begin position="44"/>
        <end position="62"/>
    </location>
</feature>
<evidence type="ECO:0000256" key="4">
    <source>
        <dbReference type="ARBA" id="ARBA00022692"/>
    </source>
</evidence>
<keyword evidence="2" id="KW-1003">Cell membrane</keyword>
<keyword evidence="4 7" id="KW-0812">Transmembrane</keyword>
<dbReference type="Pfam" id="PF00953">
    <property type="entry name" value="Glycos_transf_4"/>
    <property type="match status" value="1"/>
</dbReference>
<comment type="caution">
    <text evidence="8">The sequence shown here is derived from an EMBL/GenBank/DDBJ whole genome shotgun (WGS) entry which is preliminary data.</text>
</comment>